<dbReference type="PANTHER" id="PTHR30055">
    <property type="entry name" value="HTH-TYPE TRANSCRIPTIONAL REGULATOR RUTR"/>
    <property type="match status" value="1"/>
</dbReference>
<dbReference type="InterPro" id="IPR001647">
    <property type="entry name" value="HTH_TetR"/>
</dbReference>
<dbReference type="Pfam" id="PF00440">
    <property type="entry name" value="TetR_N"/>
    <property type="match status" value="1"/>
</dbReference>
<keyword evidence="2 4" id="KW-0238">DNA-binding</keyword>
<reference evidence="6 7" key="1">
    <citation type="submission" date="2017-06" db="EMBL/GenBank/DDBJ databases">
        <authorList>
            <person name="Kim H.J."/>
            <person name="Triplett B.A."/>
        </authorList>
    </citation>
    <scope>NUCLEOTIDE SEQUENCE [LARGE SCALE GENOMIC DNA]</scope>
    <source>
        <strain evidence="6 7">DSM 13116</strain>
    </source>
</reference>
<evidence type="ECO:0000256" key="3">
    <source>
        <dbReference type="ARBA" id="ARBA00023163"/>
    </source>
</evidence>
<sequence length="190" mass="20518">MRNRMALLASAKSLIAAKGVKAASISEIAARAGVAKGLLFYYFKDKDSLVQAIDQEVQSGYMRDLPPAGGSGTARERLHALIRHHFDFLASSPEDAQFLYQSGGTAAGAAGFYDHLHERILGILAQGERAGEFVSGDKEALAYMLLGSLHGVGRLMLHEFKRDYDAVHHLAAMCDKILMRQGDGPEGPGF</sequence>
<dbReference type="Pfam" id="PF17932">
    <property type="entry name" value="TetR_C_24"/>
    <property type="match status" value="1"/>
</dbReference>
<proteinExistence type="predicted"/>
<evidence type="ECO:0000313" key="7">
    <source>
        <dbReference type="Proteomes" id="UP000198324"/>
    </source>
</evidence>
<dbReference type="EMBL" id="FZOC01000002">
    <property type="protein sequence ID" value="SNR77248.1"/>
    <property type="molecule type" value="Genomic_DNA"/>
</dbReference>
<keyword evidence="7" id="KW-1185">Reference proteome</keyword>
<dbReference type="PRINTS" id="PR00455">
    <property type="entry name" value="HTHTETR"/>
</dbReference>
<dbReference type="PANTHER" id="PTHR30055:SF234">
    <property type="entry name" value="HTH-TYPE TRANSCRIPTIONAL REGULATOR BETI"/>
    <property type="match status" value="1"/>
</dbReference>
<dbReference type="InterPro" id="IPR036271">
    <property type="entry name" value="Tet_transcr_reg_TetR-rel_C_sf"/>
</dbReference>
<protein>
    <submittedName>
        <fullName evidence="6">Transcriptional regulator, TetR family</fullName>
    </submittedName>
</protein>
<evidence type="ECO:0000313" key="6">
    <source>
        <dbReference type="EMBL" id="SNR77248.1"/>
    </source>
</evidence>
<dbReference type="InterPro" id="IPR023772">
    <property type="entry name" value="DNA-bd_HTH_TetR-type_CS"/>
</dbReference>
<dbReference type="GO" id="GO:0000976">
    <property type="term" value="F:transcription cis-regulatory region binding"/>
    <property type="evidence" value="ECO:0007669"/>
    <property type="project" value="TreeGrafter"/>
</dbReference>
<evidence type="ECO:0000256" key="4">
    <source>
        <dbReference type="PROSITE-ProRule" id="PRU00335"/>
    </source>
</evidence>
<gene>
    <name evidence="6" type="ORF">SAMN04488503_1170</name>
</gene>
<evidence type="ECO:0000259" key="5">
    <source>
        <dbReference type="PROSITE" id="PS50977"/>
    </source>
</evidence>
<dbReference type="PROSITE" id="PS01081">
    <property type="entry name" value="HTH_TETR_1"/>
    <property type="match status" value="1"/>
</dbReference>
<name>A0A238Z2S2_9BACT</name>
<accession>A0A238Z2S2</accession>
<evidence type="ECO:0000256" key="2">
    <source>
        <dbReference type="ARBA" id="ARBA00023125"/>
    </source>
</evidence>
<dbReference type="InterPro" id="IPR050109">
    <property type="entry name" value="HTH-type_TetR-like_transc_reg"/>
</dbReference>
<dbReference type="AlphaFoldDB" id="A0A238Z2S2"/>
<keyword evidence="3" id="KW-0804">Transcription</keyword>
<feature type="DNA-binding region" description="H-T-H motif" evidence="4">
    <location>
        <begin position="24"/>
        <end position="43"/>
    </location>
</feature>
<feature type="domain" description="HTH tetR-type" evidence="5">
    <location>
        <begin position="1"/>
        <end position="61"/>
    </location>
</feature>
<dbReference type="GO" id="GO:0003700">
    <property type="term" value="F:DNA-binding transcription factor activity"/>
    <property type="evidence" value="ECO:0007669"/>
    <property type="project" value="TreeGrafter"/>
</dbReference>
<dbReference type="InterPro" id="IPR009057">
    <property type="entry name" value="Homeodomain-like_sf"/>
</dbReference>
<dbReference type="PROSITE" id="PS50977">
    <property type="entry name" value="HTH_TETR_2"/>
    <property type="match status" value="1"/>
</dbReference>
<dbReference type="InterPro" id="IPR041490">
    <property type="entry name" value="KstR2_TetR_C"/>
</dbReference>
<dbReference type="OrthoDB" id="5511609at2"/>
<dbReference type="SUPFAM" id="SSF46689">
    <property type="entry name" value="Homeodomain-like"/>
    <property type="match status" value="1"/>
</dbReference>
<evidence type="ECO:0000256" key="1">
    <source>
        <dbReference type="ARBA" id="ARBA00023015"/>
    </source>
</evidence>
<dbReference type="Gene3D" id="1.10.357.10">
    <property type="entry name" value="Tetracycline Repressor, domain 2"/>
    <property type="match status" value="1"/>
</dbReference>
<keyword evidence="1" id="KW-0805">Transcription regulation</keyword>
<organism evidence="6 7">
    <name type="scientific">Humidesulfovibrio mexicanus</name>
    <dbReference type="NCBI Taxonomy" id="147047"/>
    <lineage>
        <taxon>Bacteria</taxon>
        <taxon>Pseudomonadati</taxon>
        <taxon>Thermodesulfobacteriota</taxon>
        <taxon>Desulfovibrionia</taxon>
        <taxon>Desulfovibrionales</taxon>
        <taxon>Desulfovibrionaceae</taxon>
        <taxon>Humidesulfovibrio</taxon>
    </lineage>
</organism>
<dbReference type="SUPFAM" id="SSF48498">
    <property type="entry name" value="Tetracyclin repressor-like, C-terminal domain"/>
    <property type="match status" value="1"/>
</dbReference>
<dbReference type="Proteomes" id="UP000198324">
    <property type="component" value="Unassembled WGS sequence"/>
</dbReference>